<evidence type="ECO:0000313" key="3">
    <source>
        <dbReference type="Proteomes" id="UP001596233"/>
    </source>
</evidence>
<evidence type="ECO:0000313" key="2">
    <source>
        <dbReference type="EMBL" id="MFC6332260.1"/>
    </source>
</evidence>
<reference evidence="3" key="1">
    <citation type="journal article" date="2019" name="Int. J. Syst. Evol. Microbiol.">
        <title>The Global Catalogue of Microorganisms (GCM) 10K type strain sequencing project: providing services to taxonomists for standard genome sequencing and annotation.</title>
        <authorList>
            <consortium name="The Broad Institute Genomics Platform"/>
            <consortium name="The Broad Institute Genome Sequencing Center for Infectious Disease"/>
            <person name="Wu L."/>
            <person name="Ma J."/>
        </authorList>
    </citation>
    <scope>NUCLEOTIDE SEQUENCE [LARGE SCALE GENOMIC DNA]</scope>
    <source>
        <strain evidence="3">PCU 280</strain>
    </source>
</reference>
<dbReference type="PANTHER" id="PTHR40042">
    <property type="entry name" value="HYPOTHETICAL MEMBRANE SPANNING PROTEIN"/>
    <property type="match status" value="1"/>
</dbReference>
<name>A0ABW1V3D5_9BACL</name>
<dbReference type="EMBL" id="JBHSTE010000002">
    <property type="protein sequence ID" value="MFC6332260.1"/>
    <property type="molecule type" value="Genomic_DNA"/>
</dbReference>
<feature type="transmembrane region" description="Helical" evidence="1">
    <location>
        <begin position="148"/>
        <end position="168"/>
    </location>
</feature>
<proteinExistence type="predicted"/>
<protein>
    <submittedName>
        <fullName evidence="2">DUF1405 domain-containing protein</fullName>
    </submittedName>
</protein>
<feature type="transmembrane region" description="Helical" evidence="1">
    <location>
        <begin position="188"/>
        <end position="207"/>
    </location>
</feature>
<keyword evidence="1" id="KW-0812">Transmembrane</keyword>
<feature type="transmembrane region" description="Helical" evidence="1">
    <location>
        <begin position="93"/>
        <end position="115"/>
    </location>
</feature>
<dbReference type="PANTHER" id="PTHR40042:SF1">
    <property type="entry name" value="DUF1405 DOMAIN-CONTAINING PROTEIN"/>
    <property type="match status" value="1"/>
</dbReference>
<keyword evidence="1" id="KW-0472">Membrane</keyword>
<evidence type="ECO:0000256" key="1">
    <source>
        <dbReference type="SAM" id="Phobius"/>
    </source>
</evidence>
<keyword evidence="3" id="KW-1185">Reference proteome</keyword>
<feature type="transmembrane region" description="Helical" evidence="1">
    <location>
        <begin position="121"/>
        <end position="141"/>
    </location>
</feature>
<dbReference type="Pfam" id="PF07187">
    <property type="entry name" value="DUF1405"/>
    <property type="match status" value="1"/>
</dbReference>
<comment type="caution">
    <text evidence="2">The sequence shown here is derived from an EMBL/GenBank/DDBJ whole genome shotgun (WGS) entry which is preliminary data.</text>
</comment>
<dbReference type="Proteomes" id="UP001596233">
    <property type="component" value="Unassembled WGS sequence"/>
</dbReference>
<dbReference type="RefSeq" id="WP_379233284.1">
    <property type="nucleotide sequence ID" value="NZ_JBHSTE010000002.1"/>
</dbReference>
<feature type="transmembrane region" description="Helical" evidence="1">
    <location>
        <begin position="12"/>
        <end position="34"/>
    </location>
</feature>
<accession>A0ABW1V3D5</accession>
<gene>
    <name evidence="2" type="ORF">ACFP56_06460</name>
</gene>
<feature type="transmembrane region" description="Helical" evidence="1">
    <location>
        <begin position="54"/>
        <end position="73"/>
    </location>
</feature>
<keyword evidence="1" id="KW-1133">Transmembrane helix</keyword>
<organism evidence="2 3">
    <name type="scientific">Paenibacillus septentrionalis</name>
    <dbReference type="NCBI Taxonomy" id="429342"/>
    <lineage>
        <taxon>Bacteria</taxon>
        <taxon>Bacillati</taxon>
        <taxon>Bacillota</taxon>
        <taxon>Bacilli</taxon>
        <taxon>Bacillales</taxon>
        <taxon>Paenibacillaceae</taxon>
        <taxon>Paenibacillus</taxon>
    </lineage>
</organism>
<dbReference type="InterPro" id="IPR009845">
    <property type="entry name" value="DUF1405"/>
</dbReference>
<sequence>MKLSFWFSRAFLLNRSFLWLLFIINFAGTIYGYMWYENQLLWTIEQKESWMLPFVPDSPTASLFFSIAVLYLLFPPKGSNVFVRWSQTIINALAIVCSIKYGIWATVIIIAGAMQGDTLNWQSYMLMTSHLAMAVEVLLYARFMKLSFASFTIATAWLLLNDTMDYTFGIYPWLPKTLQEHVDTVKLFTYLLSLFSLLAGLLAWKLFRQKE</sequence>